<name>A0ABV9F7V5_9BACL</name>
<sequence length="254" mass="28851">MDHSLAESEQESSRILNLELEHHLNATQLAYNLICLAINVFPEMNISEISSSFKVSVSLLIKISNDIRCASLLSARGYSIQSASLVSSMYESSFMIAYVGNDEERAIKWIEHDNPKRLFISVYDLTKEAIKSFNVSDIDGRTEKEYSDYRQLCMVKHSNPLIQMQHGYLIEGNVVLAINGPEHSETSIRISWFALEKSINYVLISLGSFINNHLATLDIKYLLDGYQKLTEVHGKLIQLAIERWGTENPYQGKI</sequence>
<dbReference type="RefSeq" id="WP_378093926.1">
    <property type="nucleotide sequence ID" value="NZ_JBHSEP010000004.1"/>
</dbReference>
<reference evidence="2" key="1">
    <citation type="journal article" date="2019" name="Int. J. Syst. Evol. Microbiol.">
        <title>The Global Catalogue of Microorganisms (GCM) 10K type strain sequencing project: providing services to taxonomists for standard genome sequencing and annotation.</title>
        <authorList>
            <consortium name="The Broad Institute Genomics Platform"/>
            <consortium name="The Broad Institute Genome Sequencing Center for Infectious Disease"/>
            <person name="Wu L."/>
            <person name="Ma J."/>
        </authorList>
    </citation>
    <scope>NUCLEOTIDE SEQUENCE [LARGE SCALE GENOMIC DNA]</scope>
    <source>
        <strain evidence="2">CCUG 49571</strain>
    </source>
</reference>
<proteinExistence type="predicted"/>
<accession>A0ABV9F7V5</accession>
<protein>
    <submittedName>
        <fullName evidence="1">Uncharacterized protein</fullName>
    </submittedName>
</protein>
<dbReference type="Proteomes" id="UP001596028">
    <property type="component" value="Unassembled WGS sequence"/>
</dbReference>
<evidence type="ECO:0000313" key="2">
    <source>
        <dbReference type="Proteomes" id="UP001596028"/>
    </source>
</evidence>
<keyword evidence="2" id="KW-1185">Reference proteome</keyword>
<evidence type="ECO:0000313" key="1">
    <source>
        <dbReference type="EMBL" id="MFC4598061.1"/>
    </source>
</evidence>
<comment type="caution">
    <text evidence="1">The sequence shown here is derived from an EMBL/GenBank/DDBJ whole genome shotgun (WGS) entry which is preliminary data.</text>
</comment>
<gene>
    <name evidence="1" type="ORF">ACFO3S_07380</name>
</gene>
<dbReference type="EMBL" id="JBHSEP010000004">
    <property type="protein sequence ID" value="MFC4598061.1"/>
    <property type="molecule type" value="Genomic_DNA"/>
</dbReference>
<organism evidence="1 2">
    <name type="scientific">Cohnella hongkongensis</name>
    <dbReference type="NCBI Taxonomy" id="178337"/>
    <lineage>
        <taxon>Bacteria</taxon>
        <taxon>Bacillati</taxon>
        <taxon>Bacillota</taxon>
        <taxon>Bacilli</taxon>
        <taxon>Bacillales</taxon>
        <taxon>Paenibacillaceae</taxon>
        <taxon>Cohnella</taxon>
    </lineage>
</organism>